<keyword evidence="10 17" id="KW-0418">Kinase</keyword>
<dbReference type="GO" id="GO:0006002">
    <property type="term" value="P:fructose 6-phosphate metabolic process"/>
    <property type="evidence" value="ECO:0007669"/>
    <property type="project" value="InterPro"/>
</dbReference>
<keyword evidence="12" id="KW-0460">Magnesium</keyword>
<dbReference type="GO" id="GO:0046872">
    <property type="term" value="F:metal ion binding"/>
    <property type="evidence" value="ECO:0007669"/>
    <property type="project" value="UniProtKB-KW"/>
</dbReference>
<protein>
    <recommendedName>
        <fullName evidence="4">6-phosphofructokinase</fullName>
        <ecNumber evidence="4">2.7.1.11</ecNumber>
    </recommendedName>
</protein>
<comment type="pathway">
    <text evidence="3">Carbohydrate degradation; glycolysis; D-glyceraldehyde 3-phosphate and glycerone phosphate from D-glucose: step 3/4.</text>
</comment>
<comment type="catalytic activity">
    <reaction evidence="15">
        <text>beta-D-fructose 6-phosphate + ATP = beta-D-fructose 1,6-bisphosphate + ADP + H(+)</text>
        <dbReference type="Rhea" id="RHEA:16109"/>
        <dbReference type="ChEBI" id="CHEBI:15378"/>
        <dbReference type="ChEBI" id="CHEBI:30616"/>
        <dbReference type="ChEBI" id="CHEBI:32966"/>
        <dbReference type="ChEBI" id="CHEBI:57634"/>
        <dbReference type="ChEBI" id="CHEBI:456216"/>
        <dbReference type="EC" id="2.7.1.11"/>
    </reaction>
</comment>
<dbReference type="OrthoDB" id="9802503at2"/>
<dbReference type="EC" id="2.7.1.11" evidence="4"/>
<dbReference type="FunFam" id="3.40.50.460:FF:000002">
    <property type="entry name" value="ATP-dependent 6-phosphofructokinase"/>
    <property type="match status" value="1"/>
</dbReference>
<dbReference type="GO" id="GO:0070095">
    <property type="term" value="F:fructose-6-phosphate binding"/>
    <property type="evidence" value="ECO:0007669"/>
    <property type="project" value="TreeGrafter"/>
</dbReference>
<evidence type="ECO:0000259" key="16">
    <source>
        <dbReference type="Pfam" id="PF00365"/>
    </source>
</evidence>
<evidence type="ECO:0000256" key="15">
    <source>
        <dbReference type="ARBA" id="ARBA00048070"/>
    </source>
</evidence>
<evidence type="ECO:0000256" key="6">
    <source>
        <dbReference type="ARBA" id="ARBA00022533"/>
    </source>
</evidence>
<dbReference type="GO" id="GO:0005945">
    <property type="term" value="C:6-phosphofructokinase complex"/>
    <property type="evidence" value="ECO:0007669"/>
    <property type="project" value="TreeGrafter"/>
</dbReference>
<evidence type="ECO:0000256" key="5">
    <source>
        <dbReference type="ARBA" id="ARBA00022490"/>
    </source>
</evidence>
<feature type="domain" description="Phosphofructokinase" evidence="16">
    <location>
        <begin position="4"/>
        <end position="276"/>
    </location>
</feature>
<dbReference type="PANTHER" id="PTHR13697:SF4">
    <property type="entry name" value="ATP-DEPENDENT 6-PHOSPHOFRUCTOKINASE"/>
    <property type="match status" value="1"/>
</dbReference>
<dbReference type="InterPro" id="IPR012003">
    <property type="entry name" value="ATP_PFK_prok-type"/>
</dbReference>
<evidence type="ECO:0000256" key="13">
    <source>
        <dbReference type="ARBA" id="ARBA00023152"/>
    </source>
</evidence>
<name>A0A2N8HED7_9BACT</name>
<dbReference type="EMBL" id="PJKA01000010">
    <property type="protein sequence ID" value="PNC18324.1"/>
    <property type="molecule type" value="Genomic_DNA"/>
</dbReference>
<evidence type="ECO:0000256" key="7">
    <source>
        <dbReference type="ARBA" id="ARBA00022679"/>
    </source>
</evidence>
<dbReference type="InterPro" id="IPR015912">
    <property type="entry name" value="Phosphofructokinase_CS"/>
</dbReference>
<comment type="similarity">
    <text evidence="14">Belongs to the phosphofructokinase type A (PFKA) family.</text>
</comment>
<dbReference type="PIRSF" id="PIRSF000532">
    <property type="entry name" value="ATP_PFK_prok"/>
    <property type="match status" value="1"/>
</dbReference>
<dbReference type="UniPathway" id="UPA00109">
    <property type="reaction ID" value="UER00182"/>
</dbReference>
<accession>A0A2N8HED7</accession>
<keyword evidence="5" id="KW-0963">Cytoplasm</keyword>
<keyword evidence="8" id="KW-0479">Metal-binding</keyword>
<dbReference type="SUPFAM" id="SSF53784">
    <property type="entry name" value="Phosphofructokinase"/>
    <property type="match status" value="1"/>
</dbReference>
<evidence type="ECO:0000256" key="2">
    <source>
        <dbReference type="ARBA" id="ARBA00004496"/>
    </source>
</evidence>
<dbReference type="PANTHER" id="PTHR13697">
    <property type="entry name" value="PHOSPHOFRUCTOKINASE"/>
    <property type="match status" value="1"/>
</dbReference>
<dbReference type="Gene3D" id="3.40.50.450">
    <property type="match status" value="1"/>
</dbReference>
<dbReference type="InterPro" id="IPR022953">
    <property type="entry name" value="ATP_PFK"/>
</dbReference>
<dbReference type="NCBIfam" id="NF002872">
    <property type="entry name" value="PRK03202.1"/>
    <property type="match status" value="1"/>
</dbReference>
<evidence type="ECO:0000256" key="11">
    <source>
        <dbReference type="ARBA" id="ARBA00022840"/>
    </source>
</evidence>
<evidence type="ECO:0000313" key="17">
    <source>
        <dbReference type="EMBL" id="PNC18324.1"/>
    </source>
</evidence>
<comment type="cofactor">
    <cofactor evidence="1">
        <name>Mg(2+)</name>
        <dbReference type="ChEBI" id="CHEBI:18420"/>
    </cofactor>
</comment>
<evidence type="ECO:0000256" key="10">
    <source>
        <dbReference type="ARBA" id="ARBA00022777"/>
    </source>
</evidence>
<comment type="subcellular location">
    <subcellularLocation>
        <location evidence="2">Cytoplasm</location>
    </subcellularLocation>
</comment>
<keyword evidence="7" id="KW-0808">Transferase</keyword>
<dbReference type="PRINTS" id="PR00476">
    <property type="entry name" value="PHFRCTKINASE"/>
</dbReference>
<dbReference type="Pfam" id="PF00365">
    <property type="entry name" value="PFK"/>
    <property type="match status" value="1"/>
</dbReference>
<dbReference type="GO" id="GO:0005524">
    <property type="term" value="F:ATP binding"/>
    <property type="evidence" value="ECO:0007669"/>
    <property type="project" value="UniProtKB-KW"/>
</dbReference>
<gene>
    <name evidence="17" type="ORF">CXU22_06785</name>
</gene>
<comment type="caution">
    <text evidence="17">The sequence shown here is derived from an EMBL/GenBank/DDBJ whole genome shotgun (WGS) entry which is preliminary data.</text>
</comment>
<organism evidence="17 18">
    <name type="scientific">Akkermansia muciniphila</name>
    <dbReference type="NCBI Taxonomy" id="239935"/>
    <lineage>
        <taxon>Bacteria</taxon>
        <taxon>Pseudomonadati</taxon>
        <taxon>Verrucomicrobiota</taxon>
        <taxon>Verrucomicrobiia</taxon>
        <taxon>Verrucomicrobiales</taxon>
        <taxon>Akkermansiaceae</taxon>
        <taxon>Akkermansia</taxon>
    </lineage>
</organism>
<evidence type="ECO:0000256" key="12">
    <source>
        <dbReference type="ARBA" id="ARBA00022842"/>
    </source>
</evidence>
<dbReference type="GO" id="GO:0030388">
    <property type="term" value="P:fructose 1,6-bisphosphate metabolic process"/>
    <property type="evidence" value="ECO:0007669"/>
    <property type="project" value="TreeGrafter"/>
</dbReference>
<dbReference type="PROSITE" id="PS00433">
    <property type="entry name" value="PHOSPHOFRUCTOKINASE"/>
    <property type="match status" value="1"/>
</dbReference>
<proteinExistence type="inferred from homology"/>
<dbReference type="GO" id="GO:0003872">
    <property type="term" value="F:6-phosphofructokinase activity"/>
    <property type="evidence" value="ECO:0007669"/>
    <property type="project" value="UniProtKB-EC"/>
</dbReference>
<dbReference type="InterPro" id="IPR035966">
    <property type="entry name" value="PKF_sf"/>
</dbReference>
<evidence type="ECO:0000313" key="18">
    <source>
        <dbReference type="Proteomes" id="UP000236000"/>
    </source>
</evidence>
<reference evidence="17 18" key="1">
    <citation type="journal article" date="2017" name="BMC Genomics">
        <title>Genome sequencing of 39 Akkermansia muciniphila isolates reveals its population structure, genomic and functional diverisity, and global distribution in mammalian gut microbiotas.</title>
        <authorList>
            <person name="Guo X."/>
            <person name="Li S."/>
            <person name="Zhang J."/>
            <person name="Wu F."/>
            <person name="Li X."/>
            <person name="Wu D."/>
            <person name="Zhang M."/>
            <person name="Ou Z."/>
            <person name="Jie Z."/>
            <person name="Yan Q."/>
            <person name="Li P."/>
            <person name="Yi J."/>
            <person name="Peng Y."/>
        </authorList>
    </citation>
    <scope>NUCLEOTIDE SEQUENCE [LARGE SCALE GENOMIC DNA]</scope>
    <source>
        <strain evidence="17 18">GP24</strain>
    </source>
</reference>
<dbReference type="GO" id="GO:0061621">
    <property type="term" value="P:canonical glycolysis"/>
    <property type="evidence" value="ECO:0007669"/>
    <property type="project" value="TreeGrafter"/>
</dbReference>
<keyword evidence="9" id="KW-0547">Nucleotide-binding</keyword>
<dbReference type="Proteomes" id="UP000236000">
    <property type="component" value="Unassembled WGS sequence"/>
</dbReference>
<dbReference type="Gene3D" id="3.40.50.460">
    <property type="entry name" value="Phosphofructokinase domain"/>
    <property type="match status" value="1"/>
</dbReference>
<dbReference type="InterPro" id="IPR000023">
    <property type="entry name" value="Phosphofructokinase_dom"/>
</dbReference>
<keyword evidence="13" id="KW-0324">Glycolysis</keyword>
<dbReference type="AlphaFoldDB" id="A0A2N8HED7"/>
<evidence type="ECO:0000256" key="14">
    <source>
        <dbReference type="ARBA" id="ARBA00038478"/>
    </source>
</evidence>
<evidence type="ECO:0000256" key="8">
    <source>
        <dbReference type="ARBA" id="ARBA00022723"/>
    </source>
</evidence>
<sequence>MSGIAIMTSGGDAAGMNPAIRAAVDHARQLGMNPYVVYDGLEGLIDGKIKEATRELTSDMIYRGGTLLRSSRSKRFFDYEFRKQAYEHLKDRNIDKLVIMGGDGSFRALNDFFNDFEVPFAGIPATIDNDIAGTDYCLGVDTAQNVILDCIDSVRDTARSHHRAFVVETMGRDCGYLAMTTALCSAADICIVPEIPYDLESIYKRLQPVINEEGSCIIAVVAEGTRVAQYLTRWLTERAGMDTRLTVLGHVQRGGSPTARDRLMGTRFATRAVEALNNGDINQIMVYQDGQYGYASLDAVAGQQYSVNPDIINLCRELSC</sequence>
<keyword evidence="6" id="KW-0021">Allosteric enzyme</keyword>
<dbReference type="GO" id="GO:0048029">
    <property type="term" value="F:monosaccharide binding"/>
    <property type="evidence" value="ECO:0007669"/>
    <property type="project" value="TreeGrafter"/>
</dbReference>
<evidence type="ECO:0000256" key="9">
    <source>
        <dbReference type="ARBA" id="ARBA00022741"/>
    </source>
</evidence>
<evidence type="ECO:0000256" key="1">
    <source>
        <dbReference type="ARBA" id="ARBA00001946"/>
    </source>
</evidence>
<dbReference type="GO" id="GO:0016208">
    <property type="term" value="F:AMP binding"/>
    <property type="evidence" value="ECO:0007669"/>
    <property type="project" value="TreeGrafter"/>
</dbReference>
<evidence type="ECO:0000256" key="3">
    <source>
        <dbReference type="ARBA" id="ARBA00004679"/>
    </source>
</evidence>
<evidence type="ECO:0000256" key="4">
    <source>
        <dbReference type="ARBA" id="ARBA00012055"/>
    </source>
</evidence>
<dbReference type="GO" id="GO:0042802">
    <property type="term" value="F:identical protein binding"/>
    <property type="evidence" value="ECO:0007669"/>
    <property type="project" value="TreeGrafter"/>
</dbReference>
<keyword evidence="11" id="KW-0067">ATP-binding</keyword>